<dbReference type="Pfam" id="PF02687">
    <property type="entry name" value="FtsX"/>
    <property type="match status" value="1"/>
</dbReference>
<keyword evidence="11" id="KW-1185">Reference proteome</keyword>
<evidence type="ECO:0000256" key="1">
    <source>
        <dbReference type="ARBA" id="ARBA00004651"/>
    </source>
</evidence>
<gene>
    <name evidence="10" type="ORF">RINTHH_5350</name>
</gene>
<organism evidence="10 11">
    <name type="scientific">Richelia intracellularis HH01</name>
    <dbReference type="NCBI Taxonomy" id="1165094"/>
    <lineage>
        <taxon>Bacteria</taxon>
        <taxon>Bacillati</taxon>
        <taxon>Cyanobacteriota</taxon>
        <taxon>Cyanophyceae</taxon>
        <taxon>Nostocales</taxon>
        <taxon>Nostocaceae</taxon>
        <taxon>Richelia</taxon>
    </lineage>
</organism>
<accession>M1X2E6</accession>
<feature type="domain" description="ABC3 transporter permease C-terminal" evidence="8">
    <location>
        <begin position="303"/>
        <end position="409"/>
    </location>
</feature>
<dbReference type="STRING" id="1165094.RINTHH_5350"/>
<reference evidence="10 11" key="1">
    <citation type="submission" date="2012-05" db="EMBL/GenBank/DDBJ databases">
        <authorList>
            <person name="Hilton J."/>
        </authorList>
    </citation>
    <scope>NUCLEOTIDE SEQUENCE [LARGE SCALE GENOMIC DNA]</scope>
    <source>
        <strain evidence="10 11">HH01</strain>
    </source>
</reference>
<comment type="caution">
    <text evidence="10">The sequence shown here is derived from an EMBL/GenBank/DDBJ whole genome shotgun (WGS) entry which is preliminary data.</text>
</comment>
<keyword evidence="3" id="KW-1003">Cell membrane</keyword>
<name>M1X2E6_9NOST</name>
<feature type="transmembrane region" description="Helical" evidence="7">
    <location>
        <begin position="16"/>
        <end position="37"/>
    </location>
</feature>
<evidence type="ECO:0000313" key="10">
    <source>
        <dbReference type="EMBL" id="CCH66690.1"/>
    </source>
</evidence>
<keyword evidence="2" id="KW-0813">Transport</keyword>
<feature type="transmembrane region" description="Helical" evidence="7">
    <location>
        <begin position="378"/>
        <end position="406"/>
    </location>
</feature>
<dbReference type="PIRSF" id="PIRSF031773">
    <property type="entry name" value="DevC"/>
    <property type="match status" value="1"/>
</dbReference>
<protein>
    <submittedName>
        <fullName evidence="10">ABC transporter, permease protein, putative</fullName>
    </submittedName>
</protein>
<evidence type="ECO:0000256" key="6">
    <source>
        <dbReference type="ARBA" id="ARBA00023136"/>
    </source>
</evidence>
<proteinExistence type="predicted"/>
<dbReference type="Pfam" id="PF12704">
    <property type="entry name" value="MacB_PCD"/>
    <property type="match status" value="1"/>
</dbReference>
<dbReference type="InterPro" id="IPR003838">
    <property type="entry name" value="ABC3_permease_C"/>
</dbReference>
<dbReference type="RefSeq" id="WP_008232458.1">
    <property type="nucleotide sequence ID" value="NZ_CAIY01000027.1"/>
</dbReference>
<keyword evidence="5 7" id="KW-1133">Transmembrane helix</keyword>
<evidence type="ECO:0000256" key="5">
    <source>
        <dbReference type="ARBA" id="ARBA00022989"/>
    </source>
</evidence>
<evidence type="ECO:0000259" key="9">
    <source>
        <dbReference type="Pfam" id="PF12704"/>
    </source>
</evidence>
<feature type="domain" description="MacB-like periplasmic core" evidence="9">
    <location>
        <begin position="21"/>
        <end position="268"/>
    </location>
</feature>
<evidence type="ECO:0000256" key="3">
    <source>
        <dbReference type="ARBA" id="ARBA00022475"/>
    </source>
</evidence>
<dbReference type="GO" id="GO:0005886">
    <property type="term" value="C:plasma membrane"/>
    <property type="evidence" value="ECO:0007669"/>
    <property type="project" value="UniProtKB-SubCell"/>
</dbReference>
<dbReference type="PANTHER" id="PTHR43738">
    <property type="entry name" value="ABC TRANSPORTER, MEMBRANE PROTEIN"/>
    <property type="match status" value="1"/>
</dbReference>
<evidence type="ECO:0000313" key="11">
    <source>
        <dbReference type="Proteomes" id="UP000053051"/>
    </source>
</evidence>
<dbReference type="InterPro" id="IPR051125">
    <property type="entry name" value="ABC-4/HrtB_transporter"/>
</dbReference>
<dbReference type="PANTHER" id="PTHR43738:SF1">
    <property type="entry name" value="HEMIN TRANSPORT SYSTEM PERMEASE PROTEIN HRTB-RELATED"/>
    <property type="match status" value="1"/>
</dbReference>
<dbReference type="OrthoDB" id="417886at2"/>
<evidence type="ECO:0000259" key="8">
    <source>
        <dbReference type="Pfam" id="PF02687"/>
    </source>
</evidence>
<reference evidence="11" key="2">
    <citation type="submission" date="2016-01" db="EMBL/GenBank/DDBJ databases">
        <title>Diatom-associated endosymboitic cyanobacterium lacks core nitrogen metabolism enzymes.</title>
        <authorList>
            <person name="Hilton J.A."/>
            <person name="Foster R.A."/>
            <person name="Tripp H.J."/>
            <person name="Carter B.J."/>
            <person name="Zehr J.P."/>
            <person name="Villareal T.A."/>
        </authorList>
    </citation>
    <scope>NUCLEOTIDE SEQUENCE [LARGE SCALE GENOMIC DNA]</scope>
    <source>
        <strain evidence="11">HH01</strain>
    </source>
</reference>
<sequence>MVSIARKNLLEDIPRFLVAQAGIMFAVSLVTIQTGIFQGVIHSTISLVTDSPADIWITSRRMVHLELTEPILFENVVKASEVKGVEKTDALIIGSARWLVSASEITVVKVFGFNPAKELLFPGKVIEGSVKDLKEPYTLIVDQSKLRPLNIKKIGDHARLGSLSAKIIGITQDSQSAVSGSFVFSSLETANALINSRITSSVNCKWEAEEFLCVNIYKKVNSTPITDQLKKSNTVKHQPIVLNTPISFVLVKAKPGEDLKQLKQRLQKVVPQTSIYTRTEMIEKIRNFWERRTGIGFILGLGAVVGIIVGIVIVGQILYSSVSDHIREFGTLKAMGASNYVIYSIIFEQALWMAGIGYIPGILACWGLGTWTSATQGIVILITPITAVGVFGITLFMCLSSAIFAIQKVNLVDPAIVFKA</sequence>
<evidence type="ECO:0000256" key="7">
    <source>
        <dbReference type="SAM" id="Phobius"/>
    </source>
</evidence>
<dbReference type="Proteomes" id="UP000053051">
    <property type="component" value="Unassembled WGS sequence"/>
</dbReference>
<dbReference type="AlphaFoldDB" id="M1X2E6"/>
<evidence type="ECO:0000256" key="2">
    <source>
        <dbReference type="ARBA" id="ARBA00022448"/>
    </source>
</evidence>
<keyword evidence="6 7" id="KW-0472">Membrane</keyword>
<feature type="transmembrane region" description="Helical" evidence="7">
    <location>
        <begin position="294"/>
        <end position="320"/>
    </location>
</feature>
<keyword evidence="4 7" id="KW-0812">Transmembrane</keyword>
<evidence type="ECO:0000256" key="4">
    <source>
        <dbReference type="ARBA" id="ARBA00022692"/>
    </source>
</evidence>
<dbReference type="InterPro" id="IPR025857">
    <property type="entry name" value="MacB_PCD"/>
</dbReference>
<comment type="subcellular location">
    <subcellularLocation>
        <location evidence="1">Cell membrane</location>
        <topology evidence="1">Multi-pass membrane protein</topology>
    </subcellularLocation>
</comment>
<dbReference type="EMBL" id="CAIY01000027">
    <property type="protein sequence ID" value="CCH66690.1"/>
    <property type="molecule type" value="Genomic_DNA"/>
</dbReference>
<feature type="transmembrane region" description="Helical" evidence="7">
    <location>
        <begin position="340"/>
        <end position="366"/>
    </location>
</feature>
<dbReference type="InterPro" id="IPR005891">
    <property type="entry name" value="DevC"/>
</dbReference>